<feature type="domain" description="Glycosyltransferase subfamily 4-like N-terminal" evidence="3">
    <location>
        <begin position="98"/>
        <end position="172"/>
    </location>
</feature>
<dbReference type="Pfam" id="PF00534">
    <property type="entry name" value="Glycos_transf_1"/>
    <property type="match status" value="1"/>
</dbReference>
<dbReference type="Proteomes" id="UP000284835">
    <property type="component" value="Unassembled WGS sequence"/>
</dbReference>
<feature type="domain" description="Glycosyl transferase family 1" evidence="2">
    <location>
        <begin position="193"/>
        <end position="316"/>
    </location>
</feature>
<dbReference type="Pfam" id="PF13439">
    <property type="entry name" value="Glyco_transf_4"/>
    <property type="match status" value="1"/>
</dbReference>
<sequence>MKIVISGYIGKKITGIGRNLICLLDNSSSKNEYVIYTNYDMKNDLVFKNPNVVVKYYNISKNNSFKNLLWTTFVFPFKVLKEKAEKALIPNFTLLLIKFKPTIVIMHDLIEFNVPNKFSKKKMFYRTKLADPITARRANHIITVSENSKKDIMKYLKIGSEKISVVYNGVDRTLFKPMDKDKSTSILKSKKWPDNFILYAGTIDHPGKNAMGVIKAFEIMKLQNNYDGKLILAGMPGSGYEYIDEYISKSKFKRDIFLTGFVTDEELVALYSRCKVFCFLSLYEGFGIPPLEALACGANVVVSNTSSLPEVIGKEGWQVNPLDCNEICYAIKSATNHINNAEINREEWLRQFKWDNLSAKFEKIIGSKDE</sequence>
<evidence type="ECO:0000313" key="5">
    <source>
        <dbReference type="Proteomes" id="UP000284835"/>
    </source>
</evidence>
<dbReference type="RefSeq" id="WP_118084423.1">
    <property type="nucleotide sequence ID" value="NZ_QSJS01000028.1"/>
</dbReference>
<accession>A0A414HT89</accession>
<dbReference type="PANTHER" id="PTHR46401:SF2">
    <property type="entry name" value="GLYCOSYLTRANSFERASE WBBK-RELATED"/>
    <property type="match status" value="1"/>
</dbReference>
<dbReference type="PANTHER" id="PTHR46401">
    <property type="entry name" value="GLYCOSYLTRANSFERASE WBBK-RELATED"/>
    <property type="match status" value="1"/>
</dbReference>
<dbReference type="InterPro" id="IPR001296">
    <property type="entry name" value="Glyco_trans_1"/>
</dbReference>
<protein>
    <submittedName>
        <fullName evidence="4">Glycosyltransferase family 1 protein</fullName>
    </submittedName>
</protein>
<proteinExistence type="predicted"/>
<evidence type="ECO:0000313" key="4">
    <source>
        <dbReference type="EMBL" id="RHD90741.1"/>
    </source>
</evidence>
<reference evidence="4 5" key="1">
    <citation type="submission" date="2018-08" db="EMBL/GenBank/DDBJ databases">
        <title>A genome reference for cultivated species of the human gut microbiota.</title>
        <authorList>
            <person name="Zou Y."/>
            <person name="Xue W."/>
            <person name="Luo G."/>
        </authorList>
    </citation>
    <scope>NUCLEOTIDE SEQUENCE [LARGE SCALE GENOMIC DNA]</scope>
    <source>
        <strain evidence="4 5">AM30-13AC</strain>
    </source>
</reference>
<dbReference type="AlphaFoldDB" id="A0A414HT89"/>
<gene>
    <name evidence="4" type="ORF">DW775_14330</name>
</gene>
<dbReference type="Gene3D" id="3.40.50.2000">
    <property type="entry name" value="Glycogen Phosphorylase B"/>
    <property type="match status" value="2"/>
</dbReference>
<comment type="caution">
    <text evidence="4">The sequence shown here is derived from an EMBL/GenBank/DDBJ whole genome shotgun (WGS) entry which is preliminary data.</text>
</comment>
<dbReference type="EMBL" id="QSJS01000028">
    <property type="protein sequence ID" value="RHD90741.1"/>
    <property type="molecule type" value="Genomic_DNA"/>
</dbReference>
<name>A0A414HT89_9FIRM</name>
<dbReference type="GO" id="GO:0016757">
    <property type="term" value="F:glycosyltransferase activity"/>
    <property type="evidence" value="ECO:0007669"/>
    <property type="project" value="InterPro"/>
</dbReference>
<dbReference type="CDD" id="cd03809">
    <property type="entry name" value="GT4_MtfB-like"/>
    <property type="match status" value="1"/>
</dbReference>
<evidence type="ECO:0000259" key="3">
    <source>
        <dbReference type="Pfam" id="PF13439"/>
    </source>
</evidence>
<keyword evidence="1 4" id="KW-0808">Transferase</keyword>
<evidence type="ECO:0000256" key="1">
    <source>
        <dbReference type="ARBA" id="ARBA00022679"/>
    </source>
</evidence>
<dbReference type="SUPFAM" id="SSF53756">
    <property type="entry name" value="UDP-Glycosyltransferase/glycogen phosphorylase"/>
    <property type="match status" value="1"/>
</dbReference>
<dbReference type="InterPro" id="IPR028098">
    <property type="entry name" value="Glyco_trans_4-like_N"/>
</dbReference>
<evidence type="ECO:0000259" key="2">
    <source>
        <dbReference type="Pfam" id="PF00534"/>
    </source>
</evidence>
<organism evidence="4 5">
    <name type="scientific">Agathobacter rectalis</name>
    <dbReference type="NCBI Taxonomy" id="39491"/>
    <lineage>
        <taxon>Bacteria</taxon>
        <taxon>Bacillati</taxon>
        <taxon>Bacillota</taxon>
        <taxon>Clostridia</taxon>
        <taxon>Lachnospirales</taxon>
        <taxon>Lachnospiraceae</taxon>
        <taxon>Agathobacter</taxon>
    </lineage>
</organism>